<dbReference type="PANTHER" id="PTHR13152:SF0">
    <property type="entry name" value="GENERAL TRANSCRIPTION FACTOR IIH SUBUNIT 4"/>
    <property type="match status" value="1"/>
</dbReference>
<dbReference type="InterPro" id="IPR004598">
    <property type="entry name" value="TFIIH_p52/Tfb2"/>
</dbReference>
<evidence type="ECO:0000256" key="1">
    <source>
        <dbReference type="RuleBase" id="RU364024"/>
    </source>
</evidence>
<dbReference type="Pfam" id="PF03849">
    <property type="entry name" value="Tfb2"/>
    <property type="match status" value="1"/>
</dbReference>
<evidence type="ECO:0000313" key="3">
    <source>
        <dbReference type="RefSeq" id="XP_013789560.1"/>
    </source>
</evidence>
<dbReference type="NCBIfam" id="TIGR00625">
    <property type="entry name" value="tfb2"/>
    <property type="match status" value="1"/>
</dbReference>
<sequence>MATTTGNLKCKNLHGFLKSLLPATLTKLYSHPATCLAVFRELPLLSRHYIMRLLFVEQPIPQAVISSWVSQNVIKQKFEAVESLCELHIWNEAPTPGGLPGWLLNPTFRKNIKIALVGGGQTWEVCAPLDKDKKTRDIQFLDSYAMDRWECVLHFMVGSQQSHEGISADAVRILLQAGLMRNEETETNPLITTDGFQFLLMDTSTQVWYFMLHYLETVESRGLHLVECLTFLFQLSFLTLGKDYSTEGMTESLLIFLQHLREVGLVYQRKRRSGRFYPTRLAINLASGLKDNSLDVHRPGYILVETNYRVYAYTDSQLQVALLGLFCELIYR</sequence>
<gene>
    <name evidence="3" type="primary">LOC106473425</name>
</gene>
<comment type="function">
    <text evidence="1">Component of the general transcription and DNA repair factor IIH (TFIIH) core complex which is involved in general and transcription-coupled nucleotide excision repair (NER) of damaged DNA.</text>
</comment>
<reference evidence="3" key="1">
    <citation type="submission" date="2025-08" db="UniProtKB">
        <authorList>
            <consortium name="RefSeq"/>
        </authorList>
    </citation>
    <scope>IDENTIFICATION</scope>
    <source>
        <tissue evidence="3">Muscle</tissue>
    </source>
</reference>
<dbReference type="Proteomes" id="UP000694941">
    <property type="component" value="Unplaced"/>
</dbReference>
<dbReference type="GeneID" id="106473425"/>
<organism evidence="2 3">
    <name type="scientific">Limulus polyphemus</name>
    <name type="common">Atlantic horseshoe crab</name>
    <dbReference type="NCBI Taxonomy" id="6850"/>
    <lineage>
        <taxon>Eukaryota</taxon>
        <taxon>Metazoa</taxon>
        <taxon>Ecdysozoa</taxon>
        <taxon>Arthropoda</taxon>
        <taxon>Chelicerata</taxon>
        <taxon>Merostomata</taxon>
        <taxon>Xiphosura</taxon>
        <taxon>Limulidae</taxon>
        <taxon>Limulus</taxon>
    </lineage>
</organism>
<keyword evidence="1" id="KW-0539">Nucleus</keyword>
<keyword evidence="1" id="KW-0805">Transcription regulation</keyword>
<keyword evidence="2" id="KW-1185">Reference proteome</keyword>
<name>A0ABM1BVM8_LIMPO</name>
<accession>A0ABM1BVM8</accession>
<protein>
    <recommendedName>
        <fullName evidence="1">General transcription factor IIH subunit 4</fullName>
    </recommendedName>
</protein>
<keyword evidence="1" id="KW-0227">DNA damage</keyword>
<keyword evidence="1" id="KW-0234">DNA repair</keyword>
<proteinExistence type="inferred from homology"/>
<comment type="similarity">
    <text evidence="1">Belongs to the TFB2 family.</text>
</comment>
<evidence type="ECO:0000313" key="2">
    <source>
        <dbReference type="Proteomes" id="UP000694941"/>
    </source>
</evidence>
<comment type="subcellular location">
    <subcellularLocation>
        <location evidence="1">Nucleus</location>
    </subcellularLocation>
</comment>
<keyword evidence="1" id="KW-0804">Transcription</keyword>
<dbReference type="RefSeq" id="XP_013789560.1">
    <property type="nucleotide sequence ID" value="XM_013934106.1"/>
</dbReference>
<dbReference type="PANTHER" id="PTHR13152">
    <property type="entry name" value="TFIIH, POLYPEPTIDE 4"/>
    <property type="match status" value="1"/>
</dbReference>